<dbReference type="FunFam" id="2.10.25.10:FF:000117">
    <property type="entry name" value="Delta-like protein"/>
    <property type="match status" value="1"/>
</dbReference>
<keyword evidence="4 6" id="KW-1015">Disulfide bond</keyword>
<keyword evidence="7" id="KW-0472">Membrane</keyword>
<proteinExistence type="predicted"/>
<dbReference type="InterPro" id="IPR036397">
    <property type="entry name" value="RNaseH_sf"/>
</dbReference>
<dbReference type="GO" id="GO:0007157">
    <property type="term" value="P:heterophilic cell-cell adhesion via plasma membrane cell adhesion molecules"/>
    <property type="evidence" value="ECO:0007669"/>
    <property type="project" value="TreeGrafter"/>
</dbReference>
<evidence type="ECO:0000256" key="4">
    <source>
        <dbReference type="ARBA" id="ARBA00023157"/>
    </source>
</evidence>
<keyword evidence="1 6" id="KW-0245">EGF-like domain</keyword>
<reference evidence="9" key="1">
    <citation type="submission" date="2018-11" db="EMBL/GenBank/DDBJ databases">
        <authorList>
            <person name="Alioto T."/>
            <person name="Alioto T."/>
        </authorList>
    </citation>
    <scope>NUCLEOTIDE SEQUENCE</scope>
</reference>
<keyword evidence="7" id="KW-1133">Transmembrane helix</keyword>
<keyword evidence="10" id="KW-1185">Reference proteome</keyword>
<organism evidence="9 10">
    <name type="scientific">Mytilus galloprovincialis</name>
    <name type="common">Mediterranean mussel</name>
    <dbReference type="NCBI Taxonomy" id="29158"/>
    <lineage>
        <taxon>Eukaryota</taxon>
        <taxon>Metazoa</taxon>
        <taxon>Spiralia</taxon>
        <taxon>Lophotrochozoa</taxon>
        <taxon>Mollusca</taxon>
        <taxon>Bivalvia</taxon>
        <taxon>Autobranchia</taxon>
        <taxon>Pteriomorphia</taxon>
        <taxon>Mytilida</taxon>
        <taxon>Mytiloidea</taxon>
        <taxon>Mytilidae</taxon>
        <taxon>Mytilinae</taxon>
        <taxon>Mytilus</taxon>
    </lineage>
</organism>
<dbReference type="InterPro" id="IPR001881">
    <property type="entry name" value="EGF-like_Ca-bd_dom"/>
</dbReference>
<dbReference type="PROSITE" id="PS50026">
    <property type="entry name" value="EGF_3"/>
    <property type="match status" value="2"/>
</dbReference>
<dbReference type="InterPro" id="IPR002156">
    <property type="entry name" value="RNaseH_domain"/>
</dbReference>
<dbReference type="Pfam" id="PF13456">
    <property type="entry name" value="RVT_3"/>
    <property type="match status" value="1"/>
</dbReference>
<dbReference type="Gene3D" id="3.30.420.10">
    <property type="entry name" value="Ribonuclease H-like superfamily/Ribonuclease H"/>
    <property type="match status" value="1"/>
</dbReference>
<dbReference type="SMART" id="SM00179">
    <property type="entry name" value="EGF_CA"/>
    <property type="match status" value="1"/>
</dbReference>
<feature type="domain" description="EGF-like" evidence="8">
    <location>
        <begin position="577"/>
        <end position="614"/>
    </location>
</feature>
<evidence type="ECO:0000256" key="2">
    <source>
        <dbReference type="ARBA" id="ARBA00022729"/>
    </source>
</evidence>
<dbReference type="GO" id="GO:0005886">
    <property type="term" value="C:plasma membrane"/>
    <property type="evidence" value="ECO:0007669"/>
    <property type="project" value="TreeGrafter"/>
</dbReference>
<dbReference type="OrthoDB" id="8446690at2759"/>
<dbReference type="GO" id="GO:0045197">
    <property type="term" value="P:establishment or maintenance of epithelial cell apical/basal polarity"/>
    <property type="evidence" value="ECO:0007669"/>
    <property type="project" value="TreeGrafter"/>
</dbReference>
<dbReference type="PROSITE" id="PS00010">
    <property type="entry name" value="ASX_HYDROXYL"/>
    <property type="match status" value="1"/>
</dbReference>
<keyword evidence="3" id="KW-0677">Repeat</keyword>
<evidence type="ECO:0000256" key="3">
    <source>
        <dbReference type="ARBA" id="ARBA00022737"/>
    </source>
</evidence>
<feature type="transmembrane region" description="Helical" evidence="7">
    <location>
        <begin position="675"/>
        <end position="700"/>
    </location>
</feature>
<protein>
    <recommendedName>
        <fullName evidence="8">EGF-like domain-containing protein</fullName>
    </recommendedName>
</protein>
<evidence type="ECO:0000256" key="5">
    <source>
        <dbReference type="ARBA" id="ARBA00023180"/>
    </source>
</evidence>
<dbReference type="InterPro" id="IPR051022">
    <property type="entry name" value="Notch_Cell-Fate_Det"/>
</dbReference>
<dbReference type="CDD" id="cd00054">
    <property type="entry name" value="EGF_CA"/>
    <property type="match status" value="2"/>
</dbReference>
<gene>
    <name evidence="9" type="ORF">MGAL_10B025237</name>
</gene>
<evidence type="ECO:0000256" key="6">
    <source>
        <dbReference type="PROSITE-ProRule" id="PRU00076"/>
    </source>
</evidence>
<comment type="caution">
    <text evidence="9">The sequence shown here is derived from an EMBL/GenBank/DDBJ whole genome shotgun (WGS) entry which is preliminary data.</text>
</comment>
<dbReference type="AlphaFoldDB" id="A0A8B6BR90"/>
<keyword evidence="7" id="KW-0812">Transmembrane</keyword>
<dbReference type="InterPro" id="IPR000742">
    <property type="entry name" value="EGF"/>
</dbReference>
<dbReference type="Pfam" id="PF00008">
    <property type="entry name" value="EGF"/>
    <property type="match status" value="1"/>
</dbReference>
<comment type="caution">
    <text evidence="6">Lacks conserved residue(s) required for the propagation of feature annotation.</text>
</comment>
<feature type="domain" description="EGF-like" evidence="8">
    <location>
        <begin position="616"/>
        <end position="652"/>
    </location>
</feature>
<evidence type="ECO:0000256" key="7">
    <source>
        <dbReference type="SAM" id="Phobius"/>
    </source>
</evidence>
<dbReference type="Proteomes" id="UP000596742">
    <property type="component" value="Unassembled WGS sequence"/>
</dbReference>
<dbReference type="GO" id="GO:0004523">
    <property type="term" value="F:RNA-DNA hybrid ribonuclease activity"/>
    <property type="evidence" value="ECO:0007669"/>
    <property type="project" value="InterPro"/>
</dbReference>
<dbReference type="SMART" id="SM00181">
    <property type="entry name" value="EGF"/>
    <property type="match status" value="2"/>
</dbReference>
<dbReference type="GO" id="GO:0003676">
    <property type="term" value="F:nucleic acid binding"/>
    <property type="evidence" value="ECO:0007669"/>
    <property type="project" value="InterPro"/>
</dbReference>
<evidence type="ECO:0000313" key="9">
    <source>
        <dbReference type="EMBL" id="VDH94427.1"/>
    </source>
</evidence>
<dbReference type="PROSITE" id="PS01187">
    <property type="entry name" value="EGF_CA"/>
    <property type="match status" value="1"/>
</dbReference>
<sequence>MTDCGLEVPYNSLITVTSNWSVSESVKSSTWRELEAVSRIVKSSVTMLKNHTVQLNTDNKNVTSIIKNGSRKLDLQEIACDLNELCTENNISIKTQWVPREQNTIADNLSRYYSDCDDWGIHFEVFDMLDELWGKHSIDRFATDYNNSGSTYSTVSSAVYSIKWAHEMCGQIDPTNNSFVESLVESAKRTAKPVVNKKDPVTTDILIRLCSMFHFSTDLLVEFKFKMAWRYGAGPGCTETKIGQYVQGHFIGDKDWKCVKGCNATAKLPVGLVFYTCTAAVKKEDWEQGEHSFQYTFNHKGPFVVSYTGAMWMDLAIPFNETDNSDGGWNLQTIVNLGKRSDTGLPNASPVTASKPLYELQFQCKHEIQIPMVDPDGDKVRCRWAVNEECHSICNAFPVATLDEETCTISFNADNTNFKDDGWYAAALTIEDFPKAQMILGNTSYNTSTPITAVPLQFLIHIKSKPLDCNWKPIFVPPTPAQGSHITIAAHASVNAKMYASNARNPKSQVIDISLTSPPGMTYTGPFKDSNHSGVVYWDLKWTPTAAQKGDNILCGMAEDDQGKLSDTYCFTYIAWDHDPCASTPCHHNGTCDRRGSTQNYDCICPGYTGKLCDSEINECLSNPCQNGATCTDEVNGYSCGCTSGFSGVTFHLDVSDISPKTESTHKDCFSSNEVWPLLIVLLFIVCCLATVSLLLALYVRKIKRMGKNSTLDAASSEQVVEELKL</sequence>
<dbReference type="InterPro" id="IPR018097">
    <property type="entry name" value="EGF_Ca-bd_CS"/>
</dbReference>
<dbReference type="CDD" id="cd09275">
    <property type="entry name" value="RNase_HI_RT_DIRS1"/>
    <property type="match status" value="1"/>
</dbReference>
<dbReference type="SUPFAM" id="SSF57196">
    <property type="entry name" value="EGF/Laminin"/>
    <property type="match status" value="2"/>
</dbReference>
<dbReference type="GO" id="GO:0032991">
    <property type="term" value="C:protein-containing complex"/>
    <property type="evidence" value="ECO:0007669"/>
    <property type="project" value="TreeGrafter"/>
</dbReference>
<dbReference type="PANTHER" id="PTHR24049:SF22">
    <property type="entry name" value="DROSOPHILA CRUMBS HOMOLOG"/>
    <property type="match status" value="1"/>
</dbReference>
<accession>A0A8B6BR90</accession>
<keyword evidence="2" id="KW-0732">Signal</keyword>
<dbReference type="InterPro" id="IPR000152">
    <property type="entry name" value="EGF-type_Asp/Asn_hydroxyl_site"/>
</dbReference>
<evidence type="ECO:0000313" key="10">
    <source>
        <dbReference type="Proteomes" id="UP000596742"/>
    </source>
</evidence>
<name>A0A8B6BR90_MYTGA</name>
<dbReference type="GO" id="GO:0005509">
    <property type="term" value="F:calcium ion binding"/>
    <property type="evidence" value="ECO:0007669"/>
    <property type="project" value="InterPro"/>
</dbReference>
<dbReference type="PANTHER" id="PTHR24049">
    <property type="entry name" value="CRUMBS FAMILY MEMBER"/>
    <property type="match status" value="1"/>
</dbReference>
<feature type="disulfide bond" evidence="6">
    <location>
        <begin position="586"/>
        <end position="603"/>
    </location>
</feature>
<dbReference type="EMBL" id="UYJE01000594">
    <property type="protein sequence ID" value="VDH94427.1"/>
    <property type="molecule type" value="Genomic_DNA"/>
</dbReference>
<evidence type="ECO:0000259" key="8">
    <source>
        <dbReference type="PROSITE" id="PS50026"/>
    </source>
</evidence>
<keyword evidence="5" id="KW-0325">Glycoprotein</keyword>
<evidence type="ECO:0000256" key="1">
    <source>
        <dbReference type="ARBA" id="ARBA00022536"/>
    </source>
</evidence>
<dbReference type="Gene3D" id="2.10.25.10">
    <property type="entry name" value="Laminin"/>
    <property type="match status" value="2"/>
</dbReference>